<evidence type="ECO:0000313" key="1">
    <source>
        <dbReference type="EMBL" id="OHA04226.1"/>
    </source>
</evidence>
<comment type="caution">
    <text evidence="1">The sequence shown here is derived from an EMBL/GenBank/DDBJ whole genome shotgun (WGS) entry which is preliminary data.</text>
</comment>
<sequence length="91" mass="9920">MAGLSFRVDVYGTSESEPDKSVIMEVNSVEGTSEQQPILCVHDRVSGLDARIALPKGDYSGVPEALASLGQDHENIERTVRKVIALFKLFT</sequence>
<name>A0A1G2KXP1_9BACT</name>
<organism evidence="1 2">
    <name type="scientific">Candidatus Sungbacteria bacterium RIFCSPHIGHO2_02_FULL_52_23</name>
    <dbReference type="NCBI Taxonomy" id="1802274"/>
    <lineage>
        <taxon>Bacteria</taxon>
        <taxon>Candidatus Sungiibacteriota</taxon>
    </lineage>
</organism>
<dbReference type="EMBL" id="MHQM01000008">
    <property type="protein sequence ID" value="OHA04226.1"/>
    <property type="molecule type" value="Genomic_DNA"/>
</dbReference>
<gene>
    <name evidence="1" type="ORF">A3J58_03310</name>
</gene>
<dbReference type="Proteomes" id="UP000178510">
    <property type="component" value="Unassembled WGS sequence"/>
</dbReference>
<dbReference type="AlphaFoldDB" id="A0A1G2KXP1"/>
<accession>A0A1G2KXP1</accession>
<reference evidence="1 2" key="1">
    <citation type="journal article" date="2016" name="Nat. Commun.">
        <title>Thousands of microbial genomes shed light on interconnected biogeochemical processes in an aquifer system.</title>
        <authorList>
            <person name="Anantharaman K."/>
            <person name="Brown C.T."/>
            <person name="Hug L.A."/>
            <person name="Sharon I."/>
            <person name="Castelle C.J."/>
            <person name="Probst A.J."/>
            <person name="Thomas B.C."/>
            <person name="Singh A."/>
            <person name="Wilkins M.J."/>
            <person name="Karaoz U."/>
            <person name="Brodie E.L."/>
            <person name="Williams K.H."/>
            <person name="Hubbard S.S."/>
            <person name="Banfield J.F."/>
        </authorList>
    </citation>
    <scope>NUCLEOTIDE SEQUENCE [LARGE SCALE GENOMIC DNA]</scope>
</reference>
<dbReference type="STRING" id="1802274.A3J58_03310"/>
<proteinExistence type="predicted"/>
<evidence type="ECO:0000313" key="2">
    <source>
        <dbReference type="Proteomes" id="UP000178510"/>
    </source>
</evidence>
<protein>
    <submittedName>
        <fullName evidence="1">Uncharacterized protein</fullName>
    </submittedName>
</protein>